<reference evidence="3" key="1">
    <citation type="submission" date="2019-01" db="EMBL/GenBank/DDBJ databases">
        <title>Cytophagaceae bacterium strain CAR-16.</title>
        <authorList>
            <person name="Chen W.-M."/>
        </authorList>
    </citation>
    <scope>NUCLEOTIDE SEQUENCE [LARGE SCALE GENOMIC DNA]</scope>
    <source>
        <strain evidence="3">WWJ-16</strain>
    </source>
</reference>
<evidence type="ECO:0000313" key="2">
    <source>
        <dbReference type="EMBL" id="RXR24341.1"/>
    </source>
</evidence>
<dbReference type="Proteomes" id="UP000289857">
    <property type="component" value="Unassembled WGS sequence"/>
</dbReference>
<protein>
    <submittedName>
        <fullName evidence="2">Carboxypeptidase-like regulatory domain-containing protein</fullName>
    </submittedName>
</protein>
<dbReference type="AlphaFoldDB" id="A0A4Q1KCG5"/>
<accession>A0A4Q1KCG5</accession>
<gene>
    <name evidence="2" type="ORF">EQG61_02545</name>
</gene>
<keyword evidence="2" id="KW-0121">Carboxypeptidase</keyword>
<keyword evidence="3" id="KW-1185">Reference proteome</keyword>
<organism evidence="2 3">
    <name type="scientific">Flavobacterium stagni</name>
    <dbReference type="NCBI Taxonomy" id="2506421"/>
    <lineage>
        <taxon>Bacteria</taxon>
        <taxon>Pseudomonadati</taxon>
        <taxon>Bacteroidota</taxon>
        <taxon>Flavobacteriia</taxon>
        <taxon>Flavobacteriales</taxon>
        <taxon>Flavobacteriaceae</taxon>
        <taxon>Flavobacterium</taxon>
    </lineage>
</organism>
<dbReference type="EMBL" id="SBKN01000001">
    <property type="protein sequence ID" value="RXR24341.1"/>
    <property type="molecule type" value="Genomic_DNA"/>
</dbReference>
<dbReference type="InterPro" id="IPR008969">
    <property type="entry name" value="CarboxyPept-like_regulatory"/>
</dbReference>
<evidence type="ECO:0000256" key="1">
    <source>
        <dbReference type="SAM" id="SignalP"/>
    </source>
</evidence>
<dbReference type="SUPFAM" id="SSF49464">
    <property type="entry name" value="Carboxypeptidase regulatory domain-like"/>
    <property type="match status" value="1"/>
</dbReference>
<feature type="signal peptide" evidence="1">
    <location>
        <begin position="1"/>
        <end position="16"/>
    </location>
</feature>
<proteinExistence type="predicted"/>
<dbReference type="Gene3D" id="2.60.40.1120">
    <property type="entry name" value="Carboxypeptidase-like, regulatory domain"/>
    <property type="match status" value="1"/>
</dbReference>
<comment type="caution">
    <text evidence="2">The sequence shown here is derived from an EMBL/GenBank/DDBJ whole genome shotgun (WGS) entry which is preliminary data.</text>
</comment>
<keyword evidence="2" id="KW-0645">Protease</keyword>
<keyword evidence="1" id="KW-0732">Signal</keyword>
<dbReference type="Pfam" id="PF13715">
    <property type="entry name" value="CarbopepD_reg_2"/>
    <property type="match status" value="1"/>
</dbReference>
<name>A0A4Q1KCG5_9FLAO</name>
<sequence>MKKLLFILLLPLFAAAQIKGIVKDSLTNQPIPYVNIWVEGEQISGTTEDNGTFQLPQTGKGTFLVFTSVGYVKKRVPFAEAATVHLQPDEYILQEVTISGQKSTKELEIGIRKNTAYQAFDNGPKIETKFFPYLDAYKKTKYIKKVRIQTDSKLDSALVKLHFYTVDENGYPGKELLKKDLIIAVKNGVTNMKVDISDYHLVMPKSGVFVGYEKLLIERNKIEKNITDPNSGNTRVQRTYFPFILYCFVESEAQFVYSGGKWVKKTPASEGSDNQKITVFEPAINLILSN</sequence>
<feature type="chain" id="PRO_5020670439" evidence="1">
    <location>
        <begin position="17"/>
        <end position="290"/>
    </location>
</feature>
<keyword evidence="2" id="KW-0378">Hydrolase</keyword>
<dbReference type="RefSeq" id="WP_129460318.1">
    <property type="nucleotide sequence ID" value="NZ_SBKN01000001.1"/>
</dbReference>
<dbReference type="GO" id="GO:0004180">
    <property type="term" value="F:carboxypeptidase activity"/>
    <property type="evidence" value="ECO:0007669"/>
    <property type="project" value="UniProtKB-KW"/>
</dbReference>
<dbReference type="OrthoDB" id="914976at2"/>
<evidence type="ECO:0000313" key="3">
    <source>
        <dbReference type="Proteomes" id="UP000289857"/>
    </source>
</evidence>